<keyword evidence="1" id="KW-0472">Membrane</keyword>
<gene>
    <name evidence="2" type="ORF">SCUD_LOCUS19955</name>
</gene>
<reference evidence="4" key="1">
    <citation type="submission" date="2016-06" db="UniProtKB">
        <authorList>
            <consortium name="WormBaseParasite"/>
        </authorList>
    </citation>
    <scope>IDENTIFICATION</scope>
</reference>
<keyword evidence="1" id="KW-1133">Transmembrane helix</keyword>
<evidence type="ECO:0000313" key="3">
    <source>
        <dbReference type="Proteomes" id="UP000279833"/>
    </source>
</evidence>
<keyword evidence="1" id="KW-0812">Transmembrane</keyword>
<dbReference type="WBParaSite" id="SCUD_0001995901-mRNA-1">
    <property type="protein sequence ID" value="SCUD_0001995901-mRNA-1"/>
    <property type="gene ID" value="SCUD_0001995901"/>
</dbReference>
<evidence type="ECO:0000313" key="2">
    <source>
        <dbReference type="EMBL" id="VDP70745.1"/>
    </source>
</evidence>
<dbReference type="AlphaFoldDB" id="A0A183KY09"/>
<organism evidence="4">
    <name type="scientific">Schistosoma curassoni</name>
    <dbReference type="NCBI Taxonomy" id="6186"/>
    <lineage>
        <taxon>Eukaryota</taxon>
        <taxon>Metazoa</taxon>
        <taxon>Spiralia</taxon>
        <taxon>Lophotrochozoa</taxon>
        <taxon>Platyhelminthes</taxon>
        <taxon>Trematoda</taxon>
        <taxon>Digenea</taxon>
        <taxon>Strigeidida</taxon>
        <taxon>Schistosomatoidea</taxon>
        <taxon>Schistosomatidae</taxon>
        <taxon>Schistosoma</taxon>
    </lineage>
</organism>
<evidence type="ECO:0000313" key="4">
    <source>
        <dbReference type="WBParaSite" id="SCUD_0001995901-mRNA-1"/>
    </source>
</evidence>
<protein>
    <submittedName>
        <fullName evidence="4">Very-long-chain 3-oxoacyl-CoA synthase</fullName>
    </submittedName>
</protein>
<keyword evidence="3" id="KW-1185">Reference proteome</keyword>
<evidence type="ECO:0000256" key="1">
    <source>
        <dbReference type="SAM" id="Phobius"/>
    </source>
</evidence>
<proteinExistence type="predicted"/>
<name>A0A183KY09_9TREM</name>
<dbReference type="EMBL" id="UZAK01043404">
    <property type="protein sequence ID" value="VDP70745.1"/>
    <property type="molecule type" value="Genomic_DNA"/>
</dbReference>
<reference evidence="2 3" key="2">
    <citation type="submission" date="2018-11" db="EMBL/GenBank/DDBJ databases">
        <authorList>
            <consortium name="Pathogen Informatics"/>
        </authorList>
    </citation>
    <scope>NUCLEOTIDE SEQUENCE [LARGE SCALE GENOMIC DNA]</scope>
    <source>
        <strain evidence="2">Dakar</strain>
        <strain evidence="3">Dakar, Senegal</strain>
    </source>
</reference>
<dbReference type="Proteomes" id="UP000279833">
    <property type="component" value="Unassembled WGS sequence"/>
</dbReference>
<feature type="transmembrane region" description="Helical" evidence="1">
    <location>
        <begin position="20"/>
        <end position="40"/>
    </location>
</feature>
<sequence>MFMVVINYYCHREHFKPDTFTNALFLLSCYALLQFYYAFLN</sequence>
<accession>A0A183KY09</accession>